<dbReference type="InterPro" id="IPR004810">
    <property type="entry name" value="PurU"/>
</dbReference>
<evidence type="ECO:0000256" key="4">
    <source>
        <dbReference type="NCBIfam" id="TIGR00655"/>
    </source>
</evidence>
<dbReference type="NCBIfam" id="NF004684">
    <property type="entry name" value="PRK06027.1"/>
    <property type="match status" value="1"/>
</dbReference>
<dbReference type="InterPro" id="IPR002912">
    <property type="entry name" value="ACT_dom"/>
</dbReference>
<protein>
    <recommendedName>
        <fullName evidence="3 4">Formyltetrahydrofolate deformylase</fullName>
        <ecNumber evidence="3 4">3.5.1.10</ecNumber>
    </recommendedName>
    <alternativeName>
        <fullName evidence="3">Formyl-FH(4) hydrolase</fullName>
    </alternativeName>
</protein>
<dbReference type="CDD" id="cd08648">
    <property type="entry name" value="FMT_core_Formyl-FH4-Hydrolase_C"/>
    <property type="match status" value="1"/>
</dbReference>
<dbReference type="InterPro" id="IPR041729">
    <property type="entry name" value="Formyl-FH4-Hydrolase_C"/>
</dbReference>
<dbReference type="RefSeq" id="WP_158039441.1">
    <property type="nucleotide sequence ID" value="NZ_JACCFV010000001.1"/>
</dbReference>
<evidence type="ECO:0000256" key="3">
    <source>
        <dbReference type="HAMAP-Rule" id="MF_01927"/>
    </source>
</evidence>
<dbReference type="Gene3D" id="3.30.70.260">
    <property type="match status" value="1"/>
</dbReference>
<feature type="domain" description="ACT" evidence="5">
    <location>
        <begin position="20"/>
        <end position="100"/>
    </location>
</feature>
<keyword evidence="2 3" id="KW-0378">Hydrolase</keyword>
<evidence type="ECO:0000256" key="2">
    <source>
        <dbReference type="ARBA" id="ARBA00022801"/>
    </source>
</evidence>
<dbReference type="EMBL" id="WBJZ01000003">
    <property type="protein sequence ID" value="KAB1660341.1"/>
    <property type="molecule type" value="Genomic_DNA"/>
</dbReference>
<dbReference type="GO" id="GO:0008864">
    <property type="term" value="F:formyltetrahydrofolate deformylase activity"/>
    <property type="evidence" value="ECO:0007669"/>
    <property type="project" value="UniProtKB-UniRule"/>
</dbReference>
<dbReference type="PANTHER" id="PTHR42706:SF1">
    <property type="entry name" value="FORMYLTETRAHYDROFOLATE DEFORMYLASE 2, MITOCHONDRIAL"/>
    <property type="match status" value="1"/>
</dbReference>
<dbReference type="InterPro" id="IPR036477">
    <property type="entry name" value="Formyl_transf_N_sf"/>
</dbReference>
<dbReference type="Gene3D" id="3.40.50.170">
    <property type="entry name" value="Formyl transferase, N-terminal domain"/>
    <property type="match status" value="1"/>
</dbReference>
<dbReference type="EC" id="3.5.1.10" evidence="3 4"/>
<dbReference type="PROSITE" id="PS51671">
    <property type="entry name" value="ACT"/>
    <property type="match status" value="1"/>
</dbReference>
<keyword evidence="3" id="KW-0658">Purine biosynthesis</keyword>
<dbReference type="HAMAP" id="MF_01927">
    <property type="entry name" value="PurU"/>
    <property type="match status" value="1"/>
</dbReference>
<keyword evidence="7" id="KW-1185">Reference proteome</keyword>
<dbReference type="InterPro" id="IPR044074">
    <property type="entry name" value="PurU_ACT"/>
</dbReference>
<dbReference type="NCBIfam" id="TIGR00655">
    <property type="entry name" value="PurU"/>
    <property type="match status" value="1"/>
</dbReference>
<dbReference type="GO" id="GO:0006189">
    <property type="term" value="P:'de novo' IMP biosynthetic process"/>
    <property type="evidence" value="ECO:0007669"/>
    <property type="project" value="UniProtKB-UniRule"/>
</dbReference>
<dbReference type="SUPFAM" id="SSF53328">
    <property type="entry name" value="Formyltransferase"/>
    <property type="match status" value="1"/>
</dbReference>
<comment type="catalytic activity">
    <reaction evidence="3">
        <text>(6R)-10-formyltetrahydrofolate + H2O = (6S)-5,6,7,8-tetrahydrofolate + formate + H(+)</text>
        <dbReference type="Rhea" id="RHEA:19833"/>
        <dbReference type="ChEBI" id="CHEBI:15377"/>
        <dbReference type="ChEBI" id="CHEBI:15378"/>
        <dbReference type="ChEBI" id="CHEBI:15740"/>
        <dbReference type="ChEBI" id="CHEBI:57453"/>
        <dbReference type="ChEBI" id="CHEBI:195366"/>
        <dbReference type="EC" id="3.5.1.10"/>
    </reaction>
</comment>
<comment type="caution">
    <text evidence="6">The sequence shown here is derived from an EMBL/GenBank/DDBJ whole genome shotgun (WGS) entry which is preliminary data.</text>
</comment>
<evidence type="ECO:0000259" key="5">
    <source>
        <dbReference type="PROSITE" id="PS51671"/>
    </source>
</evidence>
<reference evidence="6 7" key="1">
    <citation type="submission" date="2019-09" db="EMBL/GenBank/DDBJ databases">
        <title>Phylogeny of genus Pseudoclavibacter and closely related genus.</title>
        <authorList>
            <person name="Li Y."/>
        </authorList>
    </citation>
    <scope>NUCLEOTIDE SEQUENCE [LARGE SCALE GENOMIC DNA]</scope>
    <source>
        <strain evidence="6 7">DSM 23821</strain>
    </source>
</reference>
<sequence length="296" mass="33034">MTQPTALRTVPDALALPNPVLTLSCPQAPGIVQAVTQFLYERGFDIDEHHQFDDRHLDVFHLRTSFVGPDDVDIAALERDFADIAARFDMHFTFHPRERQRILVMVSKSGHCLNDLLFRWRAGTLGGEIVAVVSNHEDLRPMAEAAGLPYHVIPVTAETKPQAEDALRALVEEVDADLVVLARYMQVLSDELTRDLEGRAINIHHSFLPGFKGGRPYHQAYDRGVKLIGATAHYVTADLDEGPIIEQEVLRVTHAASPRNLATLGQDVEATALSRAVLWHCEHRVLISGHRTIVFQ</sequence>
<dbReference type="Proteomes" id="UP000467240">
    <property type="component" value="Unassembled WGS sequence"/>
</dbReference>
<accession>A0A7J5C0C3</accession>
<dbReference type="PANTHER" id="PTHR42706">
    <property type="entry name" value="FORMYLTETRAHYDROFOLATE DEFORMYLASE"/>
    <property type="match status" value="1"/>
</dbReference>
<dbReference type="GO" id="GO:0006730">
    <property type="term" value="P:one-carbon metabolic process"/>
    <property type="evidence" value="ECO:0007669"/>
    <property type="project" value="UniProtKB-KW"/>
</dbReference>
<dbReference type="AlphaFoldDB" id="A0A7J5C0C3"/>
<dbReference type="PIRSF" id="PIRSF036480">
    <property type="entry name" value="FormyFH4_hydr"/>
    <property type="match status" value="1"/>
</dbReference>
<proteinExistence type="inferred from homology"/>
<dbReference type="Pfam" id="PF00551">
    <property type="entry name" value="Formyl_trans_N"/>
    <property type="match status" value="1"/>
</dbReference>
<dbReference type="OrthoDB" id="9806170at2"/>
<comment type="similarity">
    <text evidence="3">Belongs to the PurU family.</text>
</comment>
<dbReference type="CDD" id="cd04875">
    <property type="entry name" value="ACT_F4HF-DF"/>
    <property type="match status" value="1"/>
</dbReference>
<dbReference type="SUPFAM" id="SSF55021">
    <property type="entry name" value="ACT-like"/>
    <property type="match status" value="1"/>
</dbReference>
<keyword evidence="1 3" id="KW-0554">One-carbon metabolism</keyword>
<evidence type="ECO:0000313" key="6">
    <source>
        <dbReference type="EMBL" id="KAB1660341.1"/>
    </source>
</evidence>
<gene>
    <name evidence="3 6" type="primary">purU</name>
    <name evidence="6" type="ORF">F8O01_03185</name>
</gene>
<name>A0A7J5C0C3_9MICO</name>
<evidence type="ECO:0000256" key="1">
    <source>
        <dbReference type="ARBA" id="ARBA00022563"/>
    </source>
</evidence>
<dbReference type="UniPathway" id="UPA00074">
    <property type="reaction ID" value="UER00170"/>
</dbReference>
<comment type="function">
    <text evidence="3">Catalyzes the hydrolysis of 10-formyltetrahydrofolate (formyl-FH4) to formate and tetrahydrofolate (FH4).</text>
</comment>
<dbReference type="InterPro" id="IPR045865">
    <property type="entry name" value="ACT-like_dom_sf"/>
</dbReference>
<feature type="active site" evidence="3">
    <location>
        <position position="240"/>
    </location>
</feature>
<evidence type="ECO:0000313" key="7">
    <source>
        <dbReference type="Proteomes" id="UP000467240"/>
    </source>
</evidence>
<dbReference type="PRINTS" id="PR01575">
    <property type="entry name" value="FFH4HYDRLASE"/>
</dbReference>
<dbReference type="InterPro" id="IPR002376">
    <property type="entry name" value="Formyl_transf_N"/>
</dbReference>
<organism evidence="6 7">
    <name type="scientific">Pseudoclavibacter chungangensis</name>
    <dbReference type="NCBI Taxonomy" id="587635"/>
    <lineage>
        <taxon>Bacteria</taxon>
        <taxon>Bacillati</taxon>
        <taxon>Actinomycetota</taxon>
        <taxon>Actinomycetes</taxon>
        <taxon>Micrococcales</taxon>
        <taxon>Microbacteriaceae</taxon>
        <taxon>Pseudoclavibacter</taxon>
    </lineage>
</organism>
<comment type="pathway">
    <text evidence="3">Purine metabolism; IMP biosynthesis via de novo pathway; formate from 10-formyl-5,6,7,8-tetrahydrofolate: step 1/1.</text>
</comment>